<feature type="region of interest" description="Disordered" evidence="1">
    <location>
        <begin position="40"/>
        <end position="65"/>
    </location>
</feature>
<evidence type="ECO:0000313" key="3">
    <source>
        <dbReference type="EMBL" id="KAL3799297.1"/>
    </source>
</evidence>
<accession>A0ABD3QGN8</accession>
<evidence type="ECO:0000313" key="4">
    <source>
        <dbReference type="Proteomes" id="UP001516023"/>
    </source>
</evidence>
<proteinExistence type="predicted"/>
<reference evidence="3 4" key="1">
    <citation type="journal article" date="2020" name="G3 (Bethesda)">
        <title>Improved Reference Genome for Cyclotella cryptica CCMP332, a Model for Cell Wall Morphogenesis, Salinity Adaptation, and Lipid Production in Diatoms (Bacillariophyta).</title>
        <authorList>
            <person name="Roberts W.R."/>
            <person name="Downey K.M."/>
            <person name="Ruck E.C."/>
            <person name="Traller J.C."/>
            <person name="Alverson A.J."/>
        </authorList>
    </citation>
    <scope>NUCLEOTIDE SEQUENCE [LARGE SCALE GENOMIC DNA]</scope>
    <source>
        <strain evidence="3 4">CCMP332</strain>
    </source>
</reference>
<keyword evidence="4" id="KW-1185">Reference proteome</keyword>
<dbReference type="AlphaFoldDB" id="A0ABD3QGN8"/>
<feature type="domain" description="TLDc" evidence="2">
    <location>
        <begin position="139"/>
        <end position="370"/>
    </location>
</feature>
<organism evidence="3 4">
    <name type="scientific">Cyclotella cryptica</name>
    <dbReference type="NCBI Taxonomy" id="29204"/>
    <lineage>
        <taxon>Eukaryota</taxon>
        <taxon>Sar</taxon>
        <taxon>Stramenopiles</taxon>
        <taxon>Ochrophyta</taxon>
        <taxon>Bacillariophyta</taxon>
        <taxon>Coscinodiscophyceae</taxon>
        <taxon>Thalassiosirophycidae</taxon>
        <taxon>Stephanodiscales</taxon>
        <taxon>Stephanodiscaceae</taxon>
        <taxon>Cyclotella</taxon>
    </lineage>
</organism>
<dbReference type="Proteomes" id="UP001516023">
    <property type="component" value="Unassembled WGS sequence"/>
</dbReference>
<name>A0ABD3QGN8_9STRA</name>
<comment type="caution">
    <text evidence="3">The sequence shown here is derived from an EMBL/GenBank/DDBJ whole genome shotgun (WGS) entry which is preliminary data.</text>
</comment>
<dbReference type="Pfam" id="PF07534">
    <property type="entry name" value="TLD"/>
    <property type="match status" value="1"/>
</dbReference>
<gene>
    <name evidence="3" type="ORF">HJC23_013022</name>
</gene>
<evidence type="ECO:0000256" key="1">
    <source>
        <dbReference type="SAM" id="MobiDB-lite"/>
    </source>
</evidence>
<protein>
    <recommendedName>
        <fullName evidence="2">TLDc domain-containing protein</fullName>
    </recommendedName>
</protein>
<dbReference type="EMBL" id="JABMIG020000040">
    <property type="protein sequence ID" value="KAL3799297.1"/>
    <property type="molecule type" value="Genomic_DNA"/>
</dbReference>
<dbReference type="InterPro" id="IPR006571">
    <property type="entry name" value="TLDc_dom"/>
</dbReference>
<evidence type="ECO:0000259" key="2">
    <source>
        <dbReference type="SMART" id="SM00584"/>
    </source>
</evidence>
<sequence length="440" mass="47963">MTVSSGSPCTDPSLIDDQEASLLLARLQSQFGDLNVNSFLNGSSPTNDDNYDSSIPNDDDSSYEEPTAEELAAWQEAQFQNGQRKLQSQKALALMEAEERRRKCQSSQMQHPVNGETVTFTMTPDLGDESSAFFPPPPAPTTIHPLLQTLVETNPEILGTTWKNLYSSSINGDGLSFRTLEERVRGYNGPMVFLFGGVPSPSYCLPNADDAAHDETKRVSLGFFTAGECSWTGELFRSSGKDHPSCFLFGLDYDTNNVTIIRPKPKTANATQSNLSFHPFASSVVSKSQSIHEKGHMTTTCHSIQIGGNAASSSSSSSSQPPKLHISESFEHCRALPYDSTFEHGDLLLGKCNDSLYYFDVDCIEVWGVGGQNVIEEALVAQEKERGVRIACLERVRKVLDKRQFLEDFENGLVGSRAGSCVGGAGGLFGHAGFGKDRDI</sequence>
<dbReference type="SMART" id="SM00584">
    <property type="entry name" value="TLDc"/>
    <property type="match status" value="1"/>
</dbReference>
<feature type="compositionally biased region" description="Polar residues" evidence="1">
    <location>
        <begin position="40"/>
        <end position="56"/>
    </location>
</feature>